<keyword evidence="3" id="KW-1185">Reference proteome</keyword>
<reference evidence="2" key="1">
    <citation type="journal article" date="2021" name="Nat. Commun.">
        <title>Genetic determinants of endophytism in the Arabidopsis root mycobiome.</title>
        <authorList>
            <person name="Mesny F."/>
            <person name="Miyauchi S."/>
            <person name="Thiergart T."/>
            <person name="Pickel B."/>
            <person name="Atanasova L."/>
            <person name="Karlsson M."/>
            <person name="Huettel B."/>
            <person name="Barry K.W."/>
            <person name="Haridas S."/>
            <person name="Chen C."/>
            <person name="Bauer D."/>
            <person name="Andreopoulos W."/>
            <person name="Pangilinan J."/>
            <person name="LaButti K."/>
            <person name="Riley R."/>
            <person name="Lipzen A."/>
            <person name="Clum A."/>
            <person name="Drula E."/>
            <person name="Henrissat B."/>
            <person name="Kohler A."/>
            <person name="Grigoriev I.V."/>
            <person name="Martin F.M."/>
            <person name="Hacquard S."/>
        </authorList>
    </citation>
    <scope>NUCLEOTIDE SEQUENCE</scope>
    <source>
        <strain evidence="2">MPI-CAGE-AT-0147</strain>
    </source>
</reference>
<protein>
    <recommendedName>
        <fullName evidence="4">Secreted protein</fullName>
    </recommendedName>
</protein>
<accession>A0A9P9JG87</accession>
<evidence type="ECO:0000313" key="3">
    <source>
        <dbReference type="Proteomes" id="UP000738349"/>
    </source>
</evidence>
<dbReference type="Proteomes" id="UP000738349">
    <property type="component" value="Unassembled WGS sequence"/>
</dbReference>
<gene>
    <name evidence="2" type="ORF">EDB81DRAFT_150920</name>
</gene>
<feature type="signal peptide" evidence="1">
    <location>
        <begin position="1"/>
        <end position="19"/>
    </location>
</feature>
<evidence type="ECO:0000313" key="2">
    <source>
        <dbReference type="EMBL" id="KAH7170014.1"/>
    </source>
</evidence>
<keyword evidence="1" id="KW-0732">Signal</keyword>
<evidence type="ECO:0000256" key="1">
    <source>
        <dbReference type="SAM" id="SignalP"/>
    </source>
</evidence>
<sequence length="103" mass="12005">MCGLLKLILLPVYLLSVLQYLQQSHRLRRASRDTGHWNLPLEPTSHWNLPRPGTYDCGLRNCHHLRNLQHHDMTGICHSSLPLDHPHRHILSSITELDHPINF</sequence>
<proteinExistence type="predicted"/>
<name>A0A9P9JG87_9HYPO</name>
<organism evidence="2 3">
    <name type="scientific">Dactylonectria macrodidyma</name>
    <dbReference type="NCBI Taxonomy" id="307937"/>
    <lineage>
        <taxon>Eukaryota</taxon>
        <taxon>Fungi</taxon>
        <taxon>Dikarya</taxon>
        <taxon>Ascomycota</taxon>
        <taxon>Pezizomycotina</taxon>
        <taxon>Sordariomycetes</taxon>
        <taxon>Hypocreomycetidae</taxon>
        <taxon>Hypocreales</taxon>
        <taxon>Nectriaceae</taxon>
        <taxon>Dactylonectria</taxon>
    </lineage>
</organism>
<dbReference type="AlphaFoldDB" id="A0A9P9JG87"/>
<evidence type="ECO:0008006" key="4">
    <source>
        <dbReference type="Google" id="ProtNLM"/>
    </source>
</evidence>
<feature type="chain" id="PRO_5040149489" description="Secreted protein" evidence="1">
    <location>
        <begin position="20"/>
        <end position="103"/>
    </location>
</feature>
<comment type="caution">
    <text evidence="2">The sequence shown here is derived from an EMBL/GenBank/DDBJ whole genome shotgun (WGS) entry which is preliminary data.</text>
</comment>
<dbReference type="EMBL" id="JAGMUV010000002">
    <property type="protein sequence ID" value="KAH7170014.1"/>
    <property type="molecule type" value="Genomic_DNA"/>
</dbReference>